<evidence type="ECO:0000313" key="1">
    <source>
        <dbReference type="EMBL" id="EPT03078.1"/>
    </source>
</evidence>
<dbReference type="eggNOG" id="ENOG502SU5H">
    <property type="taxonomic scope" value="Eukaryota"/>
</dbReference>
<dbReference type="HOGENOM" id="CLU_085136_0_0_1"/>
<reference evidence="1 2" key="1">
    <citation type="journal article" date="2012" name="Science">
        <title>The Paleozoic origin of enzymatic lignin decomposition reconstructed from 31 fungal genomes.</title>
        <authorList>
            <person name="Floudas D."/>
            <person name="Binder M."/>
            <person name="Riley R."/>
            <person name="Barry K."/>
            <person name="Blanchette R.A."/>
            <person name="Henrissat B."/>
            <person name="Martinez A.T."/>
            <person name="Otillar R."/>
            <person name="Spatafora J.W."/>
            <person name="Yadav J.S."/>
            <person name="Aerts A."/>
            <person name="Benoit I."/>
            <person name="Boyd A."/>
            <person name="Carlson A."/>
            <person name="Copeland A."/>
            <person name="Coutinho P.M."/>
            <person name="de Vries R.P."/>
            <person name="Ferreira P."/>
            <person name="Findley K."/>
            <person name="Foster B."/>
            <person name="Gaskell J."/>
            <person name="Glotzer D."/>
            <person name="Gorecki P."/>
            <person name="Heitman J."/>
            <person name="Hesse C."/>
            <person name="Hori C."/>
            <person name="Igarashi K."/>
            <person name="Jurgens J.A."/>
            <person name="Kallen N."/>
            <person name="Kersten P."/>
            <person name="Kohler A."/>
            <person name="Kuees U."/>
            <person name="Kumar T.K.A."/>
            <person name="Kuo A."/>
            <person name="LaButti K."/>
            <person name="Larrondo L.F."/>
            <person name="Lindquist E."/>
            <person name="Ling A."/>
            <person name="Lombard V."/>
            <person name="Lucas S."/>
            <person name="Lundell T."/>
            <person name="Martin R."/>
            <person name="McLaughlin D.J."/>
            <person name="Morgenstern I."/>
            <person name="Morin E."/>
            <person name="Murat C."/>
            <person name="Nagy L.G."/>
            <person name="Nolan M."/>
            <person name="Ohm R.A."/>
            <person name="Patyshakuliyeva A."/>
            <person name="Rokas A."/>
            <person name="Ruiz-Duenas F.J."/>
            <person name="Sabat G."/>
            <person name="Salamov A."/>
            <person name="Samejima M."/>
            <person name="Schmutz J."/>
            <person name="Slot J.C."/>
            <person name="St John F."/>
            <person name="Stenlid J."/>
            <person name="Sun H."/>
            <person name="Sun S."/>
            <person name="Syed K."/>
            <person name="Tsang A."/>
            <person name="Wiebenga A."/>
            <person name="Young D."/>
            <person name="Pisabarro A."/>
            <person name="Eastwood D.C."/>
            <person name="Martin F."/>
            <person name="Cullen D."/>
            <person name="Grigoriev I.V."/>
            <person name="Hibbett D.S."/>
        </authorList>
    </citation>
    <scope>NUCLEOTIDE SEQUENCE</scope>
    <source>
        <strain evidence="2">FP-58527</strain>
    </source>
</reference>
<evidence type="ECO:0000313" key="2">
    <source>
        <dbReference type="Proteomes" id="UP000015241"/>
    </source>
</evidence>
<sequence length="223" mass="26019">INDAVERRRLAEDVLSLKGSYFPGVAVAKELEALPENAARVKGRINELEKRHQEDIHRLYQWQAEDHFAEAEDQYLSKDDAITDSQTDVSKLLSRFPRSLKNRWLQALYRSLHGPNPREKAVFDDAVASLRYAHLNSLTGLRRQHATLVAKEEEERRWRDAQFPADLAVFHAIQNKDTQLRIARFLTSDDQGRERMLSEYRWAWRQVKTLVDEFQTNVSVHAI</sequence>
<protein>
    <submittedName>
        <fullName evidence="1">Uncharacterized protein</fullName>
    </submittedName>
</protein>
<proteinExistence type="predicted"/>
<dbReference type="EMBL" id="KE504132">
    <property type="protein sequence ID" value="EPT03078.1"/>
    <property type="molecule type" value="Genomic_DNA"/>
</dbReference>
<dbReference type="Proteomes" id="UP000015241">
    <property type="component" value="Unassembled WGS sequence"/>
</dbReference>
<name>S8EEW0_FOMSC</name>
<dbReference type="InParanoid" id="S8EEW0"/>
<gene>
    <name evidence="1" type="ORF">FOMPIDRAFT_13019</name>
</gene>
<feature type="non-terminal residue" evidence="1">
    <location>
        <position position="223"/>
    </location>
</feature>
<dbReference type="AlphaFoldDB" id="S8EEW0"/>
<accession>S8EEW0</accession>
<organism evidence="1 2">
    <name type="scientific">Fomitopsis schrenkii</name>
    <name type="common">Brown rot fungus</name>
    <dbReference type="NCBI Taxonomy" id="2126942"/>
    <lineage>
        <taxon>Eukaryota</taxon>
        <taxon>Fungi</taxon>
        <taxon>Dikarya</taxon>
        <taxon>Basidiomycota</taxon>
        <taxon>Agaricomycotina</taxon>
        <taxon>Agaricomycetes</taxon>
        <taxon>Polyporales</taxon>
        <taxon>Fomitopsis</taxon>
    </lineage>
</organism>
<dbReference type="OrthoDB" id="3058840at2759"/>
<feature type="non-terminal residue" evidence="1">
    <location>
        <position position="1"/>
    </location>
</feature>
<dbReference type="STRING" id="743788.S8EEW0"/>
<keyword evidence="2" id="KW-1185">Reference proteome</keyword>